<name>A0A4R1B8K7_9PROT</name>
<dbReference type="OrthoDB" id="9766710at2"/>
<comment type="caution">
    <text evidence="1">The sequence shown here is derived from an EMBL/GenBank/DDBJ whole genome shotgun (WGS) entry which is preliminary data.</text>
</comment>
<accession>A0A4R1B8K7</accession>
<dbReference type="RefSeq" id="WP_131448168.1">
    <property type="nucleotide sequence ID" value="NZ_SJZB01000043.1"/>
</dbReference>
<dbReference type="SUPFAM" id="SSF48452">
    <property type="entry name" value="TPR-like"/>
    <property type="match status" value="1"/>
</dbReference>
<feature type="non-terminal residue" evidence="1">
    <location>
        <position position="1"/>
    </location>
</feature>
<dbReference type="Proteomes" id="UP000295443">
    <property type="component" value="Unassembled WGS sequence"/>
</dbReference>
<gene>
    <name evidence="1" type="ORF">EZJ19_12745</name>
</gene>
<dbReference type="Gene3D" id="1.25.40.10">
    <property type="entry name" value="Tetratricopeptide repeat domain"/>
    <property type="match status" value="1"/>
</dbReference>
<dbReference type="Pfam" id="PF13432">
    <property type="entry name" value="TPR_16"/>
    <property type="match status" value="2"/>
</dbReference>
<proteinExistence type="predicted"/>
<dbReference type="InterPro" id="IPR011990">
    <property type="entry name" value="TPR-like_helical_dom_sf"/>
</dbReference>
<evidence type="ECO:0000313" key="2">
    <source>
        <dbReference type="Proteomes" id="UP000295443"/>
    </source>
</evidence>
<sequence>YLGQSLEHGFADADLVRGYLGQINEGRQRYDKALEWYLQVEPGEHYFEARLKAAVVMGKLGRVDDGRALLTQLPTSGEAEQVQVIQAEAQLLREAKRYQDAYAVLGAALVKMPDSGELLYDHAMIAERLDKLDVLEADLRRLIKLEPDHAHAYNALGYTLIDRTDRLDEGIALLEKALKLSPDDAFILDSMGWAQFKAKHLDRAVGYLKQAFGRRADPEIAAHLGEALWAAGQRDDARKVWQGSLREHPDSDVLQETVSRFSH</sequence>
<dbReference type="AlphaFoldDB" id="A0A4R1B8K7"/>
<reference evidence="1 2" key="1">
    <citation type="submission" date="2019-03" db="EMBL/GenBank/DDBJ databases">
        <title>Genome sequence of Thiobacillaceae bacterium LSR1, a sulfur-oxidizing bacterium isolated from freshwater sediment.</title>
        <authorList>
            <person name="Li S."/>
        </authorList>
    </citation>
    <scope>NUCLEOTIDE SEQUENCE [LARGE SCALE GENOMIC DNA]</scope>
    <source>
        <strain evidence="1 2">LSR1</strain>
    </source>
</reference>
<keyword evidence="2" id="KW-1185">Reference proteome</keyword>
<dbReference type="EMBL" id="SJZB01000043">
    <property type="protein sequence ID" value="TCJ12389.1"/>
    <property type="molecule type" value="Genomic_DNA"/>
</dbReference>
<evidence type="ECO:0000313" key="1">
    <source>
        <dbReference type="EMBL" id="TCJ12389.1"/>
    </source>
</evidence>
<organism evidence="1 2">
    <name type="scientific">Parasulfuritortus cantonensis</name>
    <dbReference type="NCBI Taxonomy" id="2528202"/>
    <lineage>
        <taxon>Bacteria</taxon>
        <taxon>Pseudomonadati</taxon>
        <taxon>Pseudomonadota</taxon>
        <taxon>Betaproteobacteria</taxon>
        <taxon>Nitrosomonadales</taxon>
        <taxon>Thiobacillaceae</taxon>
        <taxon>Parasulfuritortus</taxon>
    </lineage>
</organism>
<protein>
    <submittedName>
        <fullName evidence="1">Tetratricopeptide repeat protein</fullName>
    </submittedName>
</protein>